<feature type="compositionally biased region" description="Basic residues" evidence="1">
    <location>
        <begin position="50"/>
        <end position="59"/>
    </location>
</feature>
<name>A0A9Q3H8H3_9BASI</name>
<dbReference type="Proteomes" id="UP000765509">
    <property type="component" value="Unassembled WGS sequence"/>
</dbReference>
<evidence type="ECO:0000256" key="1">
    <source>
        <dbReference type="SAM" id="MobiDB-lite"/>
    </source>
</evidence>
<proteinExistence type="predicted"/>
<comment type="caution">
    <text evidence="2">The sequence shown here is derived from an EMBL/GenBank/DDBJ whole genome shotgun (WGS) entry which is preliminary data.</text>
</comment>
<reference evidence="2" key="1">
    <citation type="submission" date="2021-03" db="EMBL/GenBank/DDBJ databases">
        <title>Draft genome sequence of rust myrtle Austropuccinia psidii MF-1, a brazilian biotype.</title>
        <authorList>
            <person name="Quecine M.C."/>
            <person name="Pachon D.M.R."/>
            <person name="Bonatelli M.L."/>
            <person name="Correr F.H."/>
            <person name="Franceschini L.M."/>
            <person name="Leite T.F."/>
            <person name="Margarido G.R.A."/>
            <person name="Almeida C.A."/>
            <person name="Ferrarezi J.A."/>
            <person name="Labate C.A."/>
        </authorList>
    </citation>
    <scope>NUCLEOTIDE SEQUENCE</scope>
    <source>
        <strain evidence="2">MF-1</strain>
    </source>
</reference>
<feature type="region of interest" description="Disordered" evidence="1">
    <location>
        <begin position="47"/>
        <end position="68"/>
    </location>
</feature>
<evidence type="ECO:0000313" key="3">
    <source>
        <dbReference type="Proteomes" id="UP000765509"/>
    </source>
</evidence>
<feature type="region of interest" description="Disordered" evidence="1">
    <location>
        <begin position="1"/>
        <end position="35"/>
    </location>
</feature>
<protein>
    <submittedName>
        <fullName evidence="2">Uncharacterized protein</fullName>
    </submittedName>
</protein>
<keyword evidence="3" id="KW-1185">Reference proteome</keyword>
<dbReference type="AlphaFoldDB" id="A0A9Q3H8H3"/>
<organism evidence="2 3">
    <name type="scientific">Austropuccinia psidii MF-1</name>
    <dbReference type="NCBI Taxonomy" id="1389203"/>
    <lineage>
        <taxon>Eukaryota</taxon>
        <taxon>Fungi</taxon>
        <taxon>Dikarya</taxon>
        <taxon>Basidiomycota</taxon>
        <taxon>Pucciniomycotina</taxon>
        <taxon>Pucciniomycetes</taxon>
        <taxon>Pucciniales</taxon>
        <taxon>Sphaerophragmiaceae</taxon>
        <taxon>Austropuccinia</taxon>
    </lineage>
</organism>
<sequence>MSPTPIETNGEQKRDDFTMHEEGTQAHSEFTHPQIPISQSMLNQSEMRQKRNQAHKAHNVAKGVSQKEQQRWLDTELPGIFHGMRSVVHAHCLFLLKVSDKDFSLLPSPSSTEES</sequence>
<gene>
    <name evidence="2" type="ORF">O181_035698</name>
</gene>
<accession>A0A9Q3H8H3</accession>
<evidence type="ECO:0000313" key="2">
    <source>
        <dbReference type="EMBL" id="MBW0495983.1"/>
    </source>
</evidence>
<dbReference type="EMBL" id="AVOT02013386">
    <property type="protein sequence ID" value="MBW0495983.1"/>
    <property type="molecule type" value="Genomic_DNA"/>
</dbReference>
<feature type="compositionally biased region" description="Basic and acidic residues" evidence="1">
    <location>
        <begin position="10"/>
        <end position="24"/>
    </location>
</feature>